<reference evidence="10" key="1">
    <citation type="submission" date="2022-11" db="UniProtKB">
        <authorList>
            <consortium name="WormBaseParasite"/>
        </authorList>
    </citation>
    <scope>IDENTIFICATION</scope>
</reference>
<evidence type="ECO:0000256" key="4">
    <source>
        <dbReference type="ARBA" id="ARBA00022741"/>
    </source>
</evidence>
<dbReference type="SUPFAM" id="SSF56112">
    <property type="entry name" value="Protein kinase-like (PK-like)"/>
    <property type="match status" value="1"/>
</dbReference>
<evidence type="ECO:0000256" key="6">
    <source>
        <dbReference type="ARBA" id="ARBA00022840"/>
    </source>
</evidence>
<evidence type="ECO:0000256" key="1">
    <source>
        <dbReference type="ARBA" id="ARBA00009460"/>
    </source>
</evidence>
<dbReference type="OMA" id="RECDIAM"/>
<keyword evidence="3 8" id="KW-0808">Transferase</keyword>
<dbReference type="PIRSF" id="PIRSF006221">
    <property type="entry name" value="Ketosamine-3-kinase"/>
    <property type="match status" value="1"/>
</dbReference>
<dbReference type="Proteomes" id="UP000887565">
    <property type="component" value="Unplaced"/>
</dbReference>
<dbReference type="PANTHER" id="PTHR12149">
    <property type="entry name" value="FRUCTOSAMINE 3 KINASE-RELATED PROTEIN"/>
    <property type="match status" value="1"/>
</dbReference>
<accession>A0A915KH43</accession>
<dbReference type="GO" id="GO:0102193">
    <property type="term" value="F:protein-ribulosamine 3-kinase activity"/>
    <property type="evidence" value="ECO:0007669"/>
    <property type="project" value="UniProtKB-EC"/>
</dbReference>
<organism evidence="9 10">
    <name type="scientific">Romanomermis culicivorax</name>
    <name type="common">Nematode worm</name>
    <dbReference type="NCBI Taxonomy" id="13658"/>
    <lineage>
        <taxon>Eukaryota</taxon>
        <taxon>Metazoa</taxon>
        <taxon>Ecdysozoa</taxon>
        <taxon>Nematoda</taxon>
        <taxon>Enoplea</taxon>
        <taxon>Dorylaimia</taxon>
        <taxon>Mermithida</taxon>
        <taxon>Mermithoidea</taxon>
        <taxon>Mermithidae</taxon>
        <taxon>Romanomermis</taxon>
    </lineage>
</organism>
<dbReference type="Gene3D" id="3.90.1200.10">
    <property type="match status" value="1"/>
</dbReference>
<keyword evidence="6" id="KW-0067">ATP-binding</keyword>
<sequence length="332" mass="37849">MKETKSQSSKKKGRMDIEKGLSFLKESLNTAKFTPFGPKGGGCINEGQGYLTDAGPIYLKRNRIKESKALFDGEYESLAKIYATNTVRVPRPIKVIKASDDEGAFLIIEYLELKSHLKKYETVLGRNLANLHNFNTILLAEQAKREGFIGQKRDDFVIEPAQKFGFSVATSATPGFSTDNTWCDDWPQFYTRQKLAPLINGIIEKKPCKELTEYWSTLSIKIHSFFNDCSPIKPSLLHGDMWSGNVSELDTEPVLFDPTSFYGHSEFEFGIAEMFGGFSDAFYDAYHKLSPRSKGFNRRNQLYQLFHHLNHWFIFGDSYKSSSLSLMKRLCK</sequence>
<evidence type="ECO:0000256" key="7">
    <source>
        <dbReference type="ARBA" id="ARBA00048655"/>
    </source>
</evidence>
<dbReference type="GO" id="GO:0005524">
    <property type="term" value="F:ATP binding"/>
    <property type="evidence" value="ECO:0007669"/>
    <property type="project" value="UniProtKB-KW"/>
</dbReference>
<comment type="catalytic activity">
    <reaction evidence="7">
        <text>N(6)-D-ribulosyl-L-lysyl-[protein] + ATP = N(6)-(3-O-phospho-D-ribulosyl)-L-lysyl-[protein] + ADP + H(+)</text>
        <dbReference type="Rhea" id="RHEA:48432"/>
        <dbReference type="Rhea" id="RHEA-COMP:12103"/>
        <dbReference type="Rhea" id="RHEA-COMP:12104"/>
        <dbReference type="ChEBI" id="CHEBI:15378"/>
        <dbReference type="ChEBI" id="CHEBI:30616"/>
        <dbReference type="ChEBI" id="CHEBI:90418"/>
        <dbReference type="ChEBI" id="CHEBI:90420"/>
        <dbReference type="ChEBI" id="CHEBI:456216"/>
        <dbReference type="EC" id="2.7.1.172"/>
    </reaction>
    <physiologicalReaction direction="left-to-right" evidence="7">
        <dbReference type="Rhea" id="RHEA:48433"/>
    </physiologicalReaction>
</comment>
<keyword evidence="5 8" id="KW-0418">Kinase</keyword>
<dbReference type="WBParaSite" id="nRc.2.0.1.t37705-RA">
    <property type="protein sequence ID" value="nRc.2.0.1.t37705-RA"/>
    <property type="gene ID" value="nRc.2.0.1.g37705"/>
</dbReference>
<dbReference type="Gene3D" id="3.30.200.20">
    <property type="entry name" value="Phosphorylase Kinase, domain 1"/>
    <property type="match status" value="1"/>
</dbReference>
<dbReference type="FunFam" id="3.30.200.20:FF:000264">
    <property type="entry name" value="Protein-ribulosamine 3-kinase, chloroplastic"/>
    <property type="match status" value="1"/>
</dbReference>
<protein>
    <recommendedName>
        <fullName evidence="2">protein-ribulosamine 3-kinase</fullName>
        <ecNumber evidence="2">2.7.1.172</ecNumber>
    </recommendedName>
</protein>
<dbReference type="PANTHER" id="PTHR12149:SF8">
    <property type="entry name" value="PROTEIN-RIBULOSAMINE 3-KINASE"/>
    <property type="match status" value="1"/>
</dbReference>
<keyword evidence="4" id="KW-0547">Nucleotide-binding</keyword>
<dbReference type="InterPro" id="IPR016477">
    <property type="entry name" value="Fructo-/Ketosamine-3-kinase"/>
</dbReference>
<evidence type="ECO:0000256" key="8">
    <source>
        <dbReference type="PIRNR" id="PIRNR006221"/>
    </source>
</evidence>
<dbReference type="GO" id="GO:0005737">
    <property type="term" value="C:cytoplasm"/>
    <property type="evidence" value="ECO:0007669"/>
    <property type="project" value="UniProtKB-ARBA"/>
</dbReference>
<name>A0A915KH43_ROMCU</name>
<evidence type="ECO:0000313" key="10">
    <source>
        <dbReference type="WBParaSite" id="nRc.2.0.1.t37705-RA"/>
    </source>
</evidence>
<dbReference type="EC" id="2.7.1.172" evidence="2"/>
<evidence type="ECO:0000313" key="9">
    <source>
        <dbReference type="Proteomes" id="UP000887565"/>
    </source>
</evidence>
<comment type="similarity">
    <text evidence="1 8">Belongs to the fructosamine kinase family.</text>
</comment>
<dbReference type="Pfam" id="PF03881">
    <property type="entry name" value="Fructosamin_kin"/>
    <property type="match status" value="1"/>
</dbReference>
<evidence type="ECO:0000256" key="5">
    <source>
        <dbReference type="ARBA" id="ARBA00022777"/>
    </source>
</evidence>
<evidence type="ECO:0000256" key="2">
    <source>
        <dbReference type="ARBA" id="ARBA00011961"/>
    </source>
</evidence>
<evidence type="ECO:0000256" key="3">
    <source>
        <dbReference type="ARBA" id="ARBA00022679"/>
    </source>
</evidence>
<proteinExistence type="inferred from homology"/>
<dbReference type="AlphaFoldDB" id="A0A915KH43"/>
<keyword evidence="9" id="KW-1185">Reference proteome</keyword>
<dbReference type="GO" id="GO:0016301">
    <property type="term" value="F:kinase activity"/>
    <property type="evidence" value="ECO:0007669"/>
    <property type="project" value="UniProtKB-UniRule"/>
</dbReference>
<dbReference type="InterPro" id="IPR011009">
    <property type="entry name" value="Kinase-like_dom_sf"/>
</dbReference>